<dbReference type="InterPro" id="IPR001507">
    <property type="entry name" value="ZP_dom"/>
</dbReference>
<dbReference type="AlphaFoldDB" id="A0A8C3T434"/>
<dbReference type="Gene3D" id="2.60.40.3210">
    <property type="entry name" value="Zona pellucida, ZP-N domain"/>
    <property type="match status" value="1"/>
</dbReference>
<protein>
    <recommendedName>
        <fullName evidence="13">ZP domain-containing protein</fullName>
    </recommendedName>
</protein>
<organism evidence="14 15">
    <name type="scientific">Chelydra serpentina</name>
    <name type="common">Snapping turtle</name>
    <name type="synonym">Testudo serpentina</name>
    <dbReference type="NCBI Taxonomy" id="8475"/>
    <lineage>
        <taxon>Eukaryota</taxon>
        <taxon>Metazoa</taxon>
        <taxon>Chordata</taxon>
        <taxon>Craniata</taxon>
        <taxon>Vertebrata</taxon>
        <taxon>Euteleostomi</taxon>
        <taxon>Archelosauria</taxon>
        <taxon>Testudinata</taxon>
        <taxon>Testudines</taxon>
        <taxon>Cryptodira</taxon>
        <taxon>Durocryptodira</taxon>
        <taxon>Americhelydia</taxon>
        <taxon>Chelydroidea</taxon>
        <taxon>Chelydridae</taxon>
        <taxon>Chelydra</taxon>
    </lineage>
</organism>
<dbReference type="GO" id="GO:0005886">
    <property type="term" value="C:plasma membrane"/>
    <property type="evidence" value="ECO:0007669"/>
    <property type="project" value="UniProtKB-SubCell"/>
</dbReference>
<evidence type="ECO:0000313" key="14">
    <source>
        <dbReference type="Ensembl" id="ENSCSRP00000023177.1"/>
    </source>
</evidence>
<evidence type="ECO:0000256" key="11">
    <source>
        <dbReference type="ARBA" id="ARBA00023279"/>
    </source>
</evidence>
<keyword evidence="11" id="KW-0278">Fertilization</keyword>
<keyword evidence="4" id="KW-0272">Extracellular matrix</keyword>
<sequence length="259" mass="28970">GLLLHRVPIYVRLAYAQTGCDPIRMTEAFVIFRFPLMQCGTTAQVIGDKLIYENQLISGIDIRTGPDGSITRDSTFILHARCIYNASDFLPVRVEVFLPPTPAPVTQAGPLRLDLRIATDLSYGSYLTERDYPVVKVLRDPVYVEVRILQRTDPNLVLVLHQCWATPSANPLEQPQWPILMDGCPFLGDNYRTQLVPVGSELPFPTHHQRFVLSTFAFVDSATQIRWEGLLPGVAGTCTLCTPLIKSNVPTFFVKLASR</sequence>
<evidence type="ECO:0000256" key="8">
    <source>
        <dbReference type="ARBA" id="ARBA00023136"/>
    </source>
</evidence>
<keyword evidence="5" id="KW-0165">Cleavage on pair of basic residues</keyword>
<evidence type="ECO:0000256" key="12">
    <source>
        <dbReference type="ARBA" id="ARBA00024183"/>
    </source>
</evidence>
<keyword evidence="2" id="KW-1003">Cell membrane</keyword>
<evidence type="ECO:0000259" key="13">
    <source>
        <dbReference type="PROSITE" id="PS51034"/>
    </source>
</evidence>
<name>A0A8C3T434_CHESE</name>
<dbReference type="InterPro" id="IPR017977">
    <property type="entry name" value="ZP_dom_CS"/>
</dbReference>
<dbReference type="Proteomes" id="UP000694403">
    <property type="component" value="Unplaced"/>
</dbReference>
<evidence type="ECO:0000256" key="1">
    <source>
        <dbReference type="ARBA" id="ARBA00004251"/>
    </source>
</evidence>
<dbReference type="PROSITE" id="PS51034">
    <property type="entry name" value="ZP_2"/>
    <property type="match status" value="1"/>
</dbReference>
<dbReference type="PANTHER" id="PTHR23343:SF41">
    <property type="entry name" value="ZONA PELLUCIDA SPERM-BINDING PROTEIN 1"/>
    <property type="match status" value="1"/>
</dbReference>
<dbReference type="Ensembl" id="ENSCSRT00000024187.1">
    <property type="protein sequence ID" value="ENSCSRP00000023177.1"/>
    <property type="gene ID" value="ENSCSRG00000017286.1"/>
</dbReference>
<dbReference type="PRINTS" id="PR00023">
    <property type="entry name" value="ZPELLUCIDA"/>
</dbReference>
<dbReference type="Pfam" id="PF23344">
    <property type="entry name" value="ZP-N"/>
    <property type="match status" value="1"/>
</dbReference>
<dbReference type="SMART" id="SM00241">
    <property type="entry name" value="ZP"/>
    <property type="match status" value="1"/>
</dbReference>
<dbReference type="InterPro" id="IPR055355">
    <property type="entry name" value="ZP-C"/>
</dbReference>
<evidence type="ECO:0000256" key="10">
    <source>
        <dbReference type="ARBA" id="ARBA00023180"/>
    </source>
</evidence>
<dbReference type="GO" id="GO:0035805">
    <property type="term" value="C:egg coat"/>
    <property type="evidence" value="ECO:0007669"/>
    <property type="project" value="UniProtKB-SubCell"/>
</dbReference>
<dbReference type="GO" id="GO:0032190">
    <property type="term" value="F:acrosin binding"/>
    <property type="evidence" value="ECO:0007669"/>
    <property type="project" value="TreeGrafter"/>
</dbReference>
<dbReference type="GO" id="GO:0060468">
    <property type="term" value="P:prevention of polyspermy"/>
    <property type="evidence" value="ECO:0007669"/>
    <property type="project" value="TreeGrafter"/>
</dbReference>
<dbReference type="Pfam" id="PF00100">
    <property type="entry name" value="Zona_pellucida"/>
    <property type="match status" value="1"/>
</dbReference>
<keyword evidence="9" id="KW-1015">Disulfide bond</keyword>
<reference evidence="14" key="2">
    <citation type="submission" date="2025-09" db="UniProtKB">
        <authorList>
            <consortium name="Ensembl"/>
        </authorList>
    </citation>
    <scope>IDENTIFICATION</scope>
</reference>
<accession>A0A8C3T434</accession>
<proteinExistence type="predicted"/>
<evidence type="ECO:0000256" key="9">
    <source>
        <dbReference type="ARBA" id="ARBA00023157"/>
    </source>
</evidence>
<evidence type="ECO:0000256" key="6">
    <source>
        <dbReference type="ARBA" id="ARBA00022692"/>
    </source>
</evidence>
<comment type="subcellular location">
    <subcellularLocation>
        <location evidence="1">Cell membrane</location>
        <topology evidence="1">Single-pass type I membrane protein</topology>
    </subcellularLocation>
    <subcellularLocation>
        <location evidence="12">Zona pellucida</location>
    </subcellularLocation>
</comment>
<evidence type="ECO:0000256" key="3">
    <source>
        <dbReference type="ARBA" id="ARBA00022525"/>
    </source>
</evidence>
<keyword evidence="6" id="KW-0812">Transmembrane</keyword>
<keyword evidence="3" id="KW-0964">Secreted</keyword>
<dbReference type="GO" id="GO:0035804">
    <property type="term" value="F:structural constituent of egg coat"/>
    <property type="evidence" value="ECO:0007669"/>
    <property type="project" value="TreeGrafter"/>
</dbReference>
<evidence type="ECO:0000256" key="2">
    <source>
        <dbReference type="ARBA" id="ARBA00022475"/>
    </source>
</evidence>
<evidence type="ECO:0000256" key="4">
    <source>
        <dbReference type="ARBA" id="ARBA00022530"/>
    </source>
</evidence>
<dbReference type="InterPro" id="IPR048290">
    <property type="entry name" value="ZP_chr"/>
</dbReference>
<evidence type="ECO:0000256" key="5">
    <source>
        <dbReference type="ARBA" id="ARBA00022685"/>
    </source>
</evidence>
<dbReference type="PROSITE" id="PS00682">
    <property type="entry name" value="ZP_1"/>
    <property type="match status" value="1"/>
</dbReference>
<dbReference type="PANTHER" id="PTHR23343">
    <property type="entry name" value="ZONA PELLUCIDA SPERM-BINDING PROTEIN"/>
    <property type="match status" value="1"/>
</dbReference>
<dbReference type="InterPro" id="IPR051148">
    <property type="entry name" value="Zona_Pellucida_Domain_gp"/>
</dbReference>
<reference evidence="14" key="1">
    <citation type="submission" date="2025-08" db="UniProtKB">
        <authorList>
            <consortium name="Ensembl"/>
        </authorList>
    </citation>
    <scope>IDENTIFICATION</scope>
</reference>
<evidence type="ECO:0000256" key="7">
    <source>
        <dbReference type="ARBA" id="ARBA00022989"/>
    </source>
</evidence>
<dbReference type="InterPro" id="IPR055356">
    <property type="entry name" value="ZP-N"/>
</dbReference>
<dbReference type="GO" id="GO:0007339">
    <property type="term" value="P:binding of sperm to zona pellucida"/>
    <property type="evidence" value="ECO:0007669"/>
    <property type="project" value="TreeGrafter"/>
</dbReference>
<feature type="domain" description="ZP" evidence="13">
    <location>
        <begin position="1"/>
        <end position="248"/>
    </location>
</feature>
<keyword evidence="8" id="KW-0472">Membrane</keyword>
<evidence type="ECO:0000313" key="15">
    <source>
        <dbReference type="Proteomes" id="UP000694403"/>
    </source>
</evidence>
<keyword evidence="15" id="KW-1185">Reference proteome</keyword>
<keyword evidence="10" id="KW-0325">Glycoprotein</keyword>
<dbReference type="Gene3D" id="2.60.40.4100">
    <property type="entry name" value="Zona pellucida, ZP-C domain"/>
    <property type="match status" value="1"/>
</dbReference>
<keyword evidence="7" id="KW-1133">Transmembrane helix</keyword>
<dbReference type="InterPro" id="IPR042235">
    <property type="entry name" value="ZP-C_dom"/>
</dbReference>